<feature type="non-terminal residue" evidence="7">
    <location>
        <position position="1"/>
    </location>
</feature>
<dbReference type="AlphaFoldDB" id="A0A8H7R931"/>
<evidence type="ECO:0000256" key="4">
    <source>
        <dbReference type="ARBA" id="ARBA00022833"/>
    </source>
</evidence>
<evidence type="ECO:0000256" key="5">
    <source>
        <dbReference type="PROSITE-ProRule" id="PRU00042"/>
    </source>
</evidence>
<dbReference type="PROSITE" id="PS50157">
    <property type="entry name" value="ZINC_FINGER_C2H2_2"/>
    <property type="match status" value="3"/>
</dbReference>
<accession>A0A8H7R931</accession>
<dbReference type="GO" id="GO:0008270">
    <property type="term" value="F:zinc ion binding"/>
    <property type="evidence" value="ECO:0007669"/>
    <property type="project" value="UniProtKB-KW"/>
</dbReference>
<organism evidence="7 8">
    <name type="scientific">Mucor saturninus</name>
    <dbReference type="NCBI Taxonomy" id="64648"/>
    <lineage>
        <taxon>Eukaryota</taxon>
        <taxon>Fungi</taxon>
        <taxon>Fungi incertae sedis</taxon>
        <taxon>Mucoromycota</taxon>
        <taxon>Mucoromycotina</taxon>
        <taxon>Mucoromycetes</taxon>
        <taxon>Mucorales</taxon>
        <taxon>Mucorineae</taxon>
        <taxon>Mucoraceae</taxon>
        <taxon>Mucor</taxon>
    </lineage>
</organism>
<dbReference type="EMBL" id="JAEPRD010000033">
    <property type="protein sequence ID" value="KAG2205950.1"/>
    <property type="molecule type" value="Genomic_DNA"/>
</dbReference>
<dbReference type="SUPFAM" id="SSF57667">
    <property type="entry name" value="beta-beta-alpha zinc fingers"/>
    <property type="match status" value="2"/>
</dbReference>
<dbReference type="GO" id="GO:0000981">
    <property type="term" value="F:DNA-binding transcription factor activity, RNA polymerase II-specific"/>
    <property type="evidence" value="ECO:0007669"/>
    <property type="project" value="TreeGrafter"/>
</dbReference>
<evidence type="ECO:0000256" key="1">
    <source>
        <dbReference type="ARBA" id="ARBA00022723"/>
    </source>
</evidence>
<keyword evidence="8" id="KW-1185">Reference proteome</keyword>
<evidence type="ECO:0000256" key="3">
    <source>
        <dbReference type="ARBA" id="ARBA00022771"/>
    </source>
</evidence>
<name>A0A8H7R931_9FUNG</name>
<keyword evidence="3 5" id="KW-0863">Zinc-finger</keyword>
<feature type="domain" description="C2H2-type" evidence="6">
    <location>
        <begin position="48"/>
        <end position="77"/>
    </location>
</feature>
<feature type="domain" description="C2H2-type" evidence="6">
    <location>
        <begin position="18"/>
        <end position="47"/>
    </location>
</feature>
<dbReference type="PANTHER" id="PTHR14003">
    <property type="entry name" value="TRANSCRIPTIONAL REPRESSOR PROTEIN YY"/>
    <property type="match status" value="1"/>
</dbReference>
<dbReference type="GO" id="GO:0031519">
    <property type="term" value="C:PcG protein complex"/>
    <property type="evidence" value="ECO:0007669"/>
    <property type="project" value="TreeGrafter"/>
</dbReference>
<dbReference type="Proteomes" id="UP000603453">
    <property type="component" value="Unassembled WGS sequence"/>
</dbReference>
<dbReference type="OrthoDB" id="2687452at2759"/>
<keyword evidence="1" id="KW-0479">Metal-binding</keyword>
<dbReference type="FunFam" id="3.30.160.60:FF:000690">
    <property type="entry name" value="Zinc finger protein 354C"/>
    <property type="match status" value="1"/>
</dbReference>
<dbReference type="FunFam" id="3.30.160.60:FF:002343">
    <property type="entry name" value="Zinc finger protein 33A"/>
    <property type="match status" value="1"/>
</dbReference>
<dbReference type="PANTHER" id="PTHR14003:SF19">
    <property type="entry name" value="YY2 TRANSCRIPTION FACTOR"/>
    <property type="match status" value="1"/>
</dbReference>
<dbReference type="PROSITE" id="PS00028">
    <property type="entry name" value="ZINC_FINGER_C2H2_1"/>
    <property type="match status" value="3"/>
</dbReference>
<reference evidence="7" key="1">
    <citation type="submission" date="2020-12" db="EMBL/GenBank/DDBJ databases">
        <title>Metabolic potential, ecology and presence of endohyphal bacteria is reflected in genomic diversity of Mucoromycotina.</title>
        <authorList>
            <person name="Muszewska A."/>
            <person name="Okrasinska A."/>
            <person name="Steczkiewicz K."/>
            <person name="Drgas O."/>
            <person name="Orlowska M."/>
            <person name="Perlinska-Lenart U."/>
            <person name="Aleksandrzak-Piekarczyk T."/>
            <person name="Szatraj K."/>
            <person name="Zielenkiewicz U."/>
            <person name="Pilsyk S."/>
            <person name="Malc E."/>
            <person name="Mieczkowski P."/>
            <person name="Kruszewska J.S."/>
            <person name="Biernat P."/>
            <person name="Pawlowska J."/>
        </authorList>
    </citation>
    <scope>NUCLEOTIDE SEQUENCE</scope>
    <source>
        <strain evidence="7">WA0000017839</strain>
    </source>
</reference>
<evidence type="ECO:0000259" key="6">
    <source>
        <dbReference type="PROSITE" id="PS50157"/>
    </source>
</evidence>
<comment type="caution">
    <text evidence="7">The sequence shown here is derived from an EMBL/GenBank/DDBJ whole genome shotgun (WGS) entry which is preliminary data.</text>
</comment>
<dbReference type="Gene3D" id="3.30.160.60">
    <property type="entry name" value="Classic Zinc Finger"/>
    <property type="match status" value="3"/>
</dbReference>
<protein>
    <recommendedName>
        <fullName evidence="6">C2H2-type domain-containing protein</fullName>
    </recommendedName>
</protein>
<keyword evidence="4" id="KW-0862">Zinc</keyword>
<proteinExistence type="predicted"/>
<keyword evidence="2" id="KW-0677">Repeat</keyword>
<evidence type="ECO:0000313" key="8">
    <source>
        <dbReference type="Proteomes" id="UP000603453"/>
    </source>
</evidence>
<dbReference type="Pfam" id="PF00096">
    <property type="entry name" value="zf-C2H2"/>
    <property type="match status" value="3"/>
</dbReference>
<dbReference type="GO" id="GO:0005667">
    <property type="term" value="C:transcription regulator complex"/>
    <property type="evidence" value="ECO:0007669"/>
    <property type="project" value="TreeGrafter"/>
</dbReference>
<dbReference type="SMART" id="SM00355">
    <property type="entry name" value="ZnF_C2H2"/>
    <property type="match status" value="3"/>
</dbReference>
<dbReference type="GO" id="GO:0000785">
    <property type="term" value="C:chromatin"/>
    <property type="evidence" value="ECO:0007669"/>
    <property type="project" value="TreeGrafter"/>
</dbReference>
<gene>
    <name evidence="7" type="ORF">INT47_005268</name>
</gene>
<sequence length="199" mass="23141">RQSDMTRHYRIHTNDRRYQCPLEHCGKKFIQRSALNVHERTHSGEKPHICQVTGCNKRFGDSSSLSRHRRIHSQTRSFVCDADKCSKSYTKKSHLIRHQRRTHAAENKEGQLYHMTTRAREKLNMSLSTDDDEEVEEMPNVIYAKKVTSSPANTTSAEDVASVHPNYWLISQSQPPCHTSPILYSKITFCEESTSFFYH</sequence>
<evidence type="ECO:0000313" key="7">
    <source>
        <dbReference type="EMBL" id="KAG2205950.1"/>
    </source>
</evidence>
<evidence type="ECO:0000256" key="2">
    <source>
        <dbReference type="ARBA" id="ARBA00022737"/>
    </source>
</evidence>
<feature type="domain" description="C2H2-type" evidence="6">
    <location>
        <begin position="78"/>
        <end position="108"/>
    </location>
</feature>
<dbReference type="GO" id="GO:0000978">
    <property type="term" value="F:RNA polymerase II cis-regulatory region sequence-specific DNA binding"/>
    <property type="evidence" value="ECO:0007669"/>
    <property type="project" value="TreeGrafter"/>
</dbReference>
<dbReference type="InterPro" id="IPR036236">
    <property type="entry name" value="Znf_C2H2_sf"/>
</dbReference>
<dbReference type="InterPro" id="IPR013087">
    <property type="entry name" value="Znf_C2H2_type"/>
</dbReference>